<dbReference type="STRING" id="649639.Bcell_0929"/>
<sequence>MGQIKVYGVKDRLRPIKELLSNVIHSCMIEALEFPPKKKFHRFFPMEKEDFYYGEGRTEAYTIIEISMFDGRTIEAKKRLIKLLFERIESECHITPQDVEITIFETPKHNWGIRGLPGDELALDYKIKV</sequence>
<dbReference type="EMBL" id="CP002394">
    <property type="protein sequence ID" value="ADU29205.1"/>
    <property type="molecule type" value="Genomic_DNA"/>
</dbReference>
<dbReference type="SUPFAM" id="SSF55331">
    <property type="entry name" value="Tautomerase/MIF"/>
    <property type="match status" value="1"/>
</dbReference>
<dbReference type="RefSeq" id="WP_013487546.1">
    <property type="nucleotide sequence ID" value="NC_014829.1"/>
</dbReference>
<dbReference type="Proteomes" id="UP000001401">
    <property type="component" value="Chromosome"/>
</dbReference>
<dbReference type="InterPro" id="IPR014347">
    <property type="entry name" value="Tautomerase/MIF_sf"/>
</dbReference>
<dbReference type="eggNOG" id="COG1942">
    <property type="taxonomic scope" value="Bacteria"/>
</dbReference>
<gene>
    <name evidence="1" type="ordered locus">Bcell_0929</name>
</gene>
<accession>E6U1F8</accession>
<dbReference type="Gene3D" id="3.30.429.10">
    <property type="entry name" value="Macrophage Migration Inhibitory Factor"/>
    <property type="match status" value="1"/>
</dbReference>
<dbReference type="Pfam" id="PF14552">
    <property type="entry name" value="Tautomerase_2"/>
    <property type="match status" value="1"/>
</dbReference>
<protein>
    <submittedName>
        <fullName evidence="1">4-oxalocrotonate tautomerase</fullName>
    </submittedName>
</protein>
<dbReference type="AlphaFoldDB" id="E6U1F8"/>
<dbReference type="KEGG" id="bco:Bcell_0929"/>
<dbReference type="PANTHER" id="PTHR38460:SF1">
    <property type="entry name" value="TAUTOMERASE YOLI-RELATED"/>
    <property type="match status" value="1"/>
</dbReference>
<proteinExistence type="predicted"/>
<organism evidence="1 2">
    <name type="scientific">Evansella cellulosilytica (strain ATCC 21833 / DSM 2522 / FERM P-1141 / JCM 9156 / N-4)</name>
    <name type="common">Bacillus cellulosilyticus</name>
    <dbReference type="NCBI Taxonomy" id="649639"/>
    <lineage>
        <taxon>Bacteria</taxon>
        <taxon>Bacillati</taxon>
        <taxon>Bacillota</taxon>
        <taxon>Bacilli</taxon>
        <taxon>Bacillales</taxon>
        <taxon>Bacillaceae</taxon>
        <taxon>Evansella</taxon>
    </lineage>
</organism>
<reference evidence="1 2" key="1">
    <citation type="submission" date="2010-12" db="EMBL/GenBank/DDBJ databases">
        <title>Complete sequence of Bacillus cellulosilyticus DSM 2522.</title>
        <authorList>
            <consortium name="US DOE Joint Genome Institute"/>
            <person name="Lucas S."/>
            <person name="Copeland A."/>
            <person name="Lapidus A."/>
            <person name="Cheng J.-F."/>
            <person name="Bruce D."/>
            <person name="Goodwin L."/>
            <person name="Pitluck S."/>
            <person name="Chertkov O."/>
            <person name="Detter J.C."/>
            <person name="Han C."/>
            <person name="Tapia R."/>
            <person name="Land M."/>
            <person name="Hauser L."/>
            <person name="Jeffries C."/>
            <person name="Kyrpides N."/>
            <person name="Ivanova N."/>
            <person name="Mikhailova N."/>
            <person name="Brumm P."/>
            <person name="Mead D."/>
            <person name="Woyke T."/>
        </authorList>
    </citation>
    <scope>NUCLEOTIDE SEQUENCE [LARGE SCALE GENOMIC DNA]</scope>
    <source>
        <strain evidence="2">ATCC 21833 / DSM 2522 / FERM P-1141 / JCM 9156 / N-4</strain>
    </source>
</reference>
<dbReference type="InterPro" id="IPR037479">
    <property type="entry name" value="Tauto_MSAD"/>
</dbReference>
<evidence type="ECO:0000313" key="1">
    <source>
        <dbReference type="EMBL" id="ADU29205.1"/>
    </source>
</evidence>
<keyword evidence="2" id="KW-1185">Reference proteome</keyword>
<evidence type="ECO:0000313" key="2">
    <source>
        <dbReference type="Proteomes" id="UP000001401"/>
    </source>
</evidence>
<dbReference type="HOGENOM" id="CLU_148073_0_1_9"/>
<name>E6U1F8_EVAC2</name>
<dbReference type="OrthoDB" id="9804765at2"/>
<dbReference type="PANTHER" id="PTHR38460">
    <property type="entry name" value="TAUTOMERASE YOLI-RELATED"/>
    <property type="match status" value="1"/>
</dbReference>